<dbReference type="GO" id="GO:0017147">
    <property type="term" value="F:Wnt-protein binding"/>
    <property type="evidence" value="ECO:0007669"/>
    <property type="project" value="TreeGrafter"/>
</dbReference>
<gene>
    <name evidence="6" type="ORF">MCOR_10077</name>
</gene>
<dbReference type="OrthoDB" id="10001041at2759"/>
<protein>
    <recommendedName>
        <fullName evidence="5">VWFD domain-containing protein</fullName>
    </recommendedName>
</protein>
<keyword evidence="2" id="KW-1015">Disulfide bond</keyword>
<dbReference type="GO" id="GO:0005886">
    <property type="term" value="C:plasma membrane"/>
    <property type="evidence" value="ECO:0007669"/>
    <property type="project" value="TreeGrafter"/>
</dbReference>
<dbReference type="InterPro" id="IPR057774">
    <property type="entry name" value="D8C_UMOD/GP2/OIT3-like"/>
</dbReference>
<evidence type="ECO:0000256" key="3">
    <source>
        <dbReference type="SAM" id="Phobius"/>
    </source>
</evidence>
<keyword evidence="7" id="KW-1185">Reference proteome</keyword>
<feature type="chain" id="PRO_5027119678" description="VWFD domain-containing protein" evidence="4">
    <location>
        <begin position="22"/>
        <end position="1387"/>
    </location>
</feature>
<evidence type="ECO:0000256" key="1">
    <source>
        <dbReference type="ARBA" id="ARBA00022729"/>
    </source>
</evidence>
<reference evidence="6 7" key="1">
    <citation type="submission" date="2020-06" db="EMBL/GenBank/DDBJ databases">
        <authorList>
            <person name="Li R."/>
            <person name="Bekaert M."/>
        </authorList>
    </citation>
    <scope>NUCLEOTIDE SEQUENCE [LARGE SCALE GENOMIC DNA]</scope>
    <source>
        <strain evidence="7">wild</strain>
    </source>
</reference>
<dbReference type="InterPro" id="IPR011042">
    <property type="entry name" value="6-blade_b-propeller_TolB-like"/>
</dbReference>
<dbReference type="InterPro" id="IPR058727">
    <property type="entry name" value="Helical_Vwde"/>
</dbReference>
<dbReference type="PANTHER" id="PTHR46513:SF13">
    <property type="entry name" value="EGF-LIKE DOMAIN-CONTAINING PROTEIN"/>
    <property type="match status" value="1"/>
</dbReference>
<dbReference type="Proteomes" id="UP000507470">
    <property type="component" value="Unassembled WGS sequence"/>
</dbReference>
<accession>A0A6J8AP94</accession>
<dbReference type="InterPro" id="IPR001846">
    <property type="entry name" value="VWF_type-D"/>
</dbReference>
<dbReference type="Gene3D" id="2.120.10.30">
    <property type="entry name" value="TolB, C-terminal domain"/>
    <property type="match status" value="1"/>
</dbReference>
<feature type="transmembrane region" description="Helical" evidence="3">
    <location>
        <begin position="1286"/>
        <end position="1309"/>
    </location>
</feature>
<dbReference type="InterPro" id="IPR000033">
    <property type="entry name" value="LDLR_classB_rpt"/>
</dbReference>
<keyword evidence="1 4" id="KW-0732">Signal</keyword>
<evidence type="ECO:0000259" key="5">
    <source>
        <dbReference type="PROSITE" id="PS51233"/>
    </source>
</evidence>
<dbReference type="SMART" id="SM00135">
    <property type="entry name" value="LY"/>
    <property type="match status" value="3"/>
</dbReference>
<proteinExistence type="predicted"/>
<name>A0A6J8AP94_MYTCO</name>
<dbReference type="EMBL" id="CACVKT020001794">
    <property type="protein sequence ID" value="CAC5371719.1"/>
    <property type="molecule type" value="Genomic_DNA"/>
</dbReference>
<keyword evidence="3" id="KW-1133">Transmembrane helix</keyword>
<feature type="domain" description="VWFD" evidence="5">
    <location>
        <begin position="698"/>
        <end position="885"/>
    </location>
</feature>
<evidence type="ECO:0000256" key="4">
    <source>
        <dbReference type="SAM" id="SignalP"/>
    </source>
</evidence>
<dbReference type="Pfam" id="PF26129">
    <property type="entry name" value="Vwde"/>
    <property type="match status" value="1"/>
</dbReference>
<keyword evidence="3" id="KW-0472">Membrane</keyword>
<dbReference type="Pfam" id="PF00094">
    <property type="entry name" value="VWD"/>
    <property type="match status" value="1"/>
</dbReference>
<evidence type="ECO:0000313" key="6">
    <source>
        <dbReference type="EMBL" id="CAC5371719.1"/>
    </source>
</evidence>
<dbReference type="SUPFAM" id="SSF63825">
    <property type="entry name" value="YWTD domain"/>
    <property type="match status" value="1"/>
</dbReference>
<keyword evidence="3" id="KW-0812">Transmembrane</keyword>
<evidence type="ECO:0000256" key="2">
    <source>
        <dbReference type="ARBA" id="ARBA00023157"/>
    </source>
</evidence>
<dbReference type="PROSITE" id="PS51233">
    <property type="entry name" value="VWFD"/>
    <property type="match status" value="1"/>
</dbReference>
<evidence type="ECO:0000313" key="7">
    <source>
        <dbReference type="Proteomes" id="UP000507470"/>
    </source>
</evidence>
<sequence>MASIKLQLLVFTVIFISAIFGEETYPQLLFSYRTAIALFDTKTENISILADGCDHVLFLDYHSSKHYIFWSDYHIGTISRLPYRAGFKSEQEIIIIGANNPTGVAVDSINDYLYWSEMGGDRIHRSHLNGSSTTFSIDVPAPHGLALDISNGLVFCVNSQGDVLKCSLDGGECQVIYTSSHRCDNLVIDFEESKIYWTSWYSSLPIQSSYLNGSNLQKTGITISQAWGIDVSNTHIYYADWNRGLCKTEKANSTYYVLLHAHAQLTALKIFKLEVKFYYFEDECRYYNYLRSANKRSSDYILDFFEDTVLSDHDLKMNWYRVISDNGDMMPTSAPGHMHCGTVNPIWLNGQIFSHDDGNVTKEACIQTKDDICEQKIDIQIKNCGSFYIYYLQHSPVNSSFCFGNGPVLCPDGLSSDTGYYPGCTSSFPKEIVPVNVEADLIDEKHFPVKNNQRYQDVPVHGNQSYSSLLPIFRCNFTDVSEGSYVYDVHWYINEVHVISHLNVPFSNINYTVLRDTDWINIFKMNMEVKCAIRMRYSTDSIPGLKLYSQSYQAGIYPTQYEYTVIEGESIDITFTSSVPVGCLSSHDAIRTHCEQNFYIYQLMDSQTSLSNRNKIAKTDVVFAAQFCGIRIKSVNWKNDKILRVYGFSDSMYNFQDRSTVLKISTSAVSEFNYIWKDIQVPDIKVTVIDKDNALMNRQCLSYNDPHITTFDGRLYHYMDVGEFVMYKNDKGPYSVHALFTNCGFGWVGSSCHCGIAVRSRNSLFVLRTCKTISRTEKYLLQEPMTKFISCDVRDIVIEHDSNNYKITLPIGTEIKFTISRWSKFISMIAIKPSICDINVARGLCGVPSTTKDQSDDFTHRQNGPINNDQEFADSWRITPTMIAEQLFSSEAVFLSNLDEENGNSITENNSTSYCTCARQASNTDTQDDFKTEQCNSTESTDFCSEPFKIEEDTITSFYTSCSTSKRKKRSVNSFDEIVRRSISDDNDDDVIDFPSLTYDESVFNTKVTIPEVFRNGWTEDTARQTCMKEIQNSLPSELTILVDVSVEEFVESCLLDIKLVGDTTFLPDTIGTMLTYIMTEVLRNESLFMLNTTDGSQTLMEYVTSNLCHNNCSDNGNCSWGVCLCNKQYIGDECSQSITIPPSNISLPFDGLCTLGTRDCKSTNIFGDFLSRTVWYKIKYFQIMTESIKYISESDVSKVNFRNMFMVSVDLMHSRRKRTTTDTFMAEGNEIRLSYDGTNFGESATIITYDDSCYSCNSINMSCLELELCRPTVDPITQNDDKKSVVVIAAVLGSLLLFIMVVVGFIYFKANSNNARTKINATPDQQEGKPRVYLDQSNESQLWMTRDKTISDLQLEIDDIKDVNPFEMFEKRLHFVPPPSHYKRNL</sequence>
<dbReference type="InterPro" id="IPR050778">
    <property type="entry name" value="Cueball_EGF_LRP_Nidogen"/>
</dbReference>
<dbReference type="GO" id="GO:0042813">
    <property type="term" value="F:Wnt receptor activity"/>
    <property type="evidence" value="ECO:0007669"/>
    <property type="project" value="TreeGrafter"/>
</dbReference>
<feature type="signal peptide" evidence="4">
    <location>
        <begin position="1"/>
        <end position="21"/>
    </location>
</feature>
<dbReference type="PANTHER" id="PTHR46513">
    <property type="entry name" value="VITELLOGENIN RECEPTOR-LIKE PROTEIN-RELATED-RELATED"/>
    <property type="match status" value="1"/>
</dbReference>
<organism evidence="6 7">
    <name type="scientific">Mytilus coruscus</name>
    <name type="common">Sea mussel</name>
    <dbReference type="NCBI Taxonomy" id="42192"/>
    <lineage>
        <taxon>Eukaryota</taxon>
        <taxon>Metazoa</taxon>
        <taxon>Spiralia</taxon>
        <taxon>Lophotrochozoa</taxon>
        <taxon>Mollusca</taxon>
        <taxon>Bivalvia</taxon>
        <taxon>Autobranchia</taxon>
        <taxon>Pteriomorphia</taxon>
        <taxon>Mytilida</taxon>
        <taxon>Mytiloidea</taxon>
        <taxon>Mytilidae</taxon>
        <taxon>Mytilinae</taxon>
        <taxon>Mytilus</taxon>
    </lineage>
</organism>
<dbReference type="Pfam" id="PF23283">
    <property type="entry name" value="D8C_UMOD"/>
    <property type="match status" value="1"/>
</dbReference>
<dbReference type="GO" id="GO:0060070">
    <property type="term" value="P:canonical Wnt signaling pathway"/>
    <property type="evidence" value="ECO:0007669"/>
    <property type="project" value="TreeGrafter"/>
</dbReference>